<sequence>MDASVLLLADDLTGAAEAAAAFVLRTPRIFDLQTLSAMRASLGEGVVAVDTDSRYAGPEVAADRCRTALALLPPGRVVVKKVDSTLRGPLAAELAALREPGGLLVVAPALPSLGRTVAGGAVLVDGVPLERSAAWAAEGRPA</sequence>
<dbReference type="AlphaFoldDB" id="A0A418KIF6"/>
<accession>A0A418KIF6</accession>
<name>A0A418KIF6_9ACTN</name>
<gene>
    <name evidence="2" type="ORF">DY240_27220</name>
</gene>
<dbReference type="EMBL" id="QUAL01000405">
    <property type="protein sequence ID" value="RIQ12398.1"/>
    <property type="molecule type" value="Genomic_DNA"/>
</dbReference>
<dbReference type="InterPro" id="IPR010737">
    <property type="entry name" value="4-carb_acid_sugar_kinase_N"/>
</dbReference>
<comment type="caution">
    <text evidence="2">The sequence shown here is derived from an EMBL/GenBank/DDBJ whole genome shotgun (WGS) entry which is preliminary data.</text>
</comment>
<evidence type="ECO:0000313" key="2">
    <source>
        <dbReference type="EMBL" id="RIQ12398.1"/>
    </source>
</evidence>
<feature type="non-terminal residue" evidence="2">
    <location>
        <position position="142"/>
    </location>
</feature>
<dbReference type="SUPFAM" id="SSF142764">
    <property type="entry name" value="YgbK-like"/>
    <property type="match status" value="1"/>
</dbReference>
<dbReference type="RefSeq" id="WP_199702581.1">
    <property type="nucleotide sequence ID" value="NZ_QUAL01000405.1"/>
</dbReference>
<feature type="domain" description="Four-carbon acid sugar kinase N-terminal" evidence="1">
    <location>
        <begin position="6"/>
        <end position="137"/>
    </location>
</feature>
<dbReference type="Gene3D" id="3.40.50.10840">
    <property type="entry name" value="Putative sugar-binding, N-terminal domain"/>
    <property type="match status" value="1"/>
</dbReference>
<protein>
    <recommendedName>
        <fullName evidence="1">Four-carbon acid sugar kinase N-terminal domain-containing protein</fullName>
    </recommendedName>
</protein>
<reference evidence="2 3" key="1">
    <citation type="submission" date="2018-09" db="EMBL/GenBank/DDBJ databases">
        <title>Isolation, diversity and antifungal activity of actinobacteria from wheat.</title>
        <authorList>
            <person name="Han C."/>
        </authorList>
    </citation>
    <scope>NUCLEOTIDE SEQUENCE [LARGE SCALE GENOMIC DNA]</scope>
    <source>
        <strain evidence="2 3">NEAU-YY265</strain>
    </source>
</reference>
<dbReference type="Pfam" id="PF07005">
    <property type="entry name" value="SBD_N"/>
    <property type="match status" value="1"/>
</dbReference>
<proteinExistence type="predicted"/>
<evidence type="ECO:0000259" key="1">
    <source>
        <dbReference type="Pfam" id="PF07005"/>
    </source>
</evidence>
<organism evidence="2 3">
    <name type="scientific">Jiangella rhizosphaerae</name>
    <dbReference type="NCBI Taxonomy" id="2293569"/>
    <lineage>
        <taxon>Bacteria</taxon>
        <taxon>Bacillati</taxon>
        <taxon>Actinomycetota</taxon>
        <taxon>Actinomycetes</taxon>
        <taxon>Jiangellales</taxon>
        <taxon>Jiangellaceae</taxon>
        <taxon>Jiangella</taxon>
    </lineage>
</organism>
<dbReference type="InterPro" id="IPR037051">
    <property type="entry name" value="4-carb_acid_sugar_kinase_N_sf"/>
</dbReference>
<evidence type="ECO:0000313" key="3">
    <source>
        <dbReference type="Proteomes" id="UP000284057"/>
    </source>
</evidence>
<dbReference type="Proteomes" id="UP000284057">
    <property type="component" value="Unassembled WGS sequence"/>
</dbReference>
<keyword evidence="3" id="KW-1185">Reference proteome</keyword>